<feature type="region of interest" description="Disordered" evidence="4">
    <location>
        <begin position="258"/>
        <end position="284"/>
    </location>
</feature>
<feature type="domain" description="TNase-like" evidence="6">
    <location>
        <begin position="118"/>
        <end position="252"/>
    </location>
</feature>
<dbReference type="PANTHER" id="PTHR12302:SF3">
    <property type="entry name" value="SERINE_THREONINE-PROTEIN KINASE 31"/>
    <property type="match status" value="1"/>
</dbReference>
<feature type="transmembrane region" description="Helical" evidence="5">
    <location>
        <begin position="64"/>
        <end position="81"/>
    </location>
</feature>
<evidence type="ECO:0000256" key="3">
    <source>
        <dbReference type="ARBA" id="ARBA00022801"/>
    </source>
</evidence>
<accession>A0A2M7ASH2</accession>
<dbReference type="EMBL" id="PEWA01000019">
    <property type="protein sequence ID" value="PIU73568.1"/>
    <property type="molecule type" value="Genomic_DNA"/>
</dbReference>
<proteinExistence type="predicted"/>
<keyword evidence="5" id="KW-1133">Transmembrane helix</keyword>
<keyword evidence="1" id="KW-0540">Nuclease</keyword>
<evidence type="ECO:0000256" key="4">
    <source>
        <dbReference type="SAM" id="MobiDB-lite"/>
    </source>
</evidence>
<reference evidence="8" key="1">
    <citation type="submission" date="2017-09" db="EMBL/GenBank/DDBJ databases">
        <title>Depth-based differentiation of microbial function through sediment-hosted aquifers and enrichment of novel symbionts in the deep terrestrial subsurface.</title>
        <authorList>
            <person name="Probst A.J."/>
            <person name="Ladd B."/>
            <person name="Jarett J.K."/>
            <person name="Geller-Mcgrath D.E."/>
            <person name="Sieber C.M.K."/>
            <person name="Emerson J.B."/>
            <person name="Anantharaman K."/>
            <person name="Thomas B.C."/>
            <person name="Malmstrom R."/>
            <person name="Stieglmeier M."/>
            <person name="Klingl A."/>
            <person name="Woyke T."/>
            <person name="Ryan C.M."/>
            <person name="Banfield J.F."/>
        </authorList>
    </citation>
    <scope>NUCLEOTIDE SEQUENCE [LARGE SCALE GENOMIC DNA]</scope>
</reference>
<sequence>MKIKSLFNPKFLLWFFGIFFALGSLVYVKESPIASASFFLLTILTLPPLSNVLPLIIRKPINKSLKLIIGFLLFLVAIKFTPPTDNPNKPSIQGTFPAIISTSTVTPTSFLSVIPTTNSNLVKVTKVIDGDTFMIKISGKEMAVRLIGMDTPETVDPRKPVQCFGREASAKAKELIEGKDVILDSDPTQGDKDKYGRLLRYVHLEDGTFFNQKLIEEGYAFEYTYDIPYKYQTEFKEAQKQAEVNKKGLWADGACPIVQPTSPPKPTSPPAQTDIKPSVSNSPSGSWTCNCSKGCGAISSCEEAYYQLNTCGCSVRDADHDGIPCESLCN</sequence>
<dbReference type="PANTHER" id="PTHR12302">
    <property type="entry name" value="EBNA2 BINDING PROTEIN P100"/>
    <property type="match status" value="1"/>
</dbReference>
<dbReference type="Pfam" id="PF00565">
    <property type="entry name" value="SNase"/>
    <property type="match status" value="1"/>
</dbReference>
<dbReference type="AlphaFoldDB" id="A0A2M7ASH2"/>
<keyword evidence="5" id="KW-0812">Transmembrane</keyword>
<keyword evidence="2" id="KW-0255">Endonuclease</keyword>
<organism evidence="7 8">
    <name type="scientific">Candidatus Shapirobacteria bacterium CG06_land_8_20_14_3_00_40_12</name>
    <dbReference type="NCBI Taxonomy" id="1974881"/>
    <lineage>
        <taxon>Bacteria</taxon>
        <taxon>Candidatus Shapironibacteriota</taxon>
    </lineage>
</organism>
<feature type="transmembrane region" description="Helical" evidence="5">
    <location>
        <begin position="34"/>
        <end position="57"/>
    </location>
</feature>
<gene>
    <name evidence="7" type="ORF">COS78_01590</name>
</gene>
<dbReference type="SUPFAM" id="SSF50199">
    <property type="entry name" value="Staphylococcal nuclease"/>
    <property type="match status" value="1"/>
</dbReference>
<dbReference type="SMART" id="SM00318">
    <property type="entry name" value="SNc"/>
    <property type="match status" value="1"/>
</dbReference>
<name>A0A2M7ASH2_9BACT</name>
<protein>
    <recommendedName>
        <fullName evidence="6">TNase-like domain-containing protein</fullName>
    </recommendedName>
</protein>
<keyword evidence="5" id="KW-0472">Membrane</keyword>
<evidence type="ECO:0000256" key="2">
    <source>
        <dbReference type="ARBA" id="ARBA00022759"/>
    </source>
</evidence>
<dbReference type="Proteomes" id="UP000231407">
    <property type="component" value="Unassembled WGS sequence"/>
</dbReference>
<keyword evidence="3" id="KW-0378">Hydrolase</keyword>
<evidence type="ECO:0000259" key="6">
    <source>
        <dbReference type="PROSITE" id="PS50830"/>
    </source>
</evidence>
<comment type="caution">
    <text evidence="7">The sequence shown here is derived from an EMBL/GenBank/DDBJ whole genome shotgun (WGS) entry which is preliminary data.</text>
</comment>
<dbReference type="GO" id="GO:0016787">
    <property type="term" value="F:hydrolase activity"/>
    <property type="evidence" value="ECO:0007669"/>
    <property type="project" value="UniProtKB-KW"/>
</dbReference>
<dbReference type="InterPro" id="IPR035437">
    <property type="entry name" value="SNase_OB-fold_sf"/>
</dbReference>
<dbReference type="InterPro" id="IPR016071">
    <property type="entry name" value="Staphylococal_nuclease_OB-fold"/>
</dbReference>
<dbReference type="PROSITE" id="PS50830">
    <property type="entry name" value="TNASE_3"/>
    <property type="match status" value="1"/>
</dbReference>
<evidence type="ECO:0000313" key="7">
    <source>
        <dbReference type="EMBL" id="PIU73568.1"/>
    </source>
</evidence>
<dbReference type="Gene3D" id="2.40.50.90">
    <property type="match status" value="1"/>
</dbReference>
<evidence type="ECO:0000256" key="5">
    <source>
        <dbReference type="SAM" id="Phobius"/>
    </source>
</evidence>
<evidence type="ECO:0000313" key="8">
    <source>
        <dbReference type="Proteomes" id="UP000231407"/>
    </source>
</evidence>
<feature type="transmembrane region" description="Helical" evidence="5">
    <location>
        <begin position="12"/>
        <end position="28"/>
    </location>
</feature>
<dbReference type="GO" id="GO:0004519">
    <property type="term" value="F:endonuclease activity"/>
    <property type="evidence" value="ECO:0007669"/>
    <property type="project" value="UniProtKB-KW"/>
</dbReference>
<evidence type="ECO:0000256" key="1">
    <source>
        <dbReference type="ARBA" id="ARBA00022722"/>
    </source>
</evidence>